<keyword evidence="5" id="KW-0808">Transferase</keyword>
<keyword evidence="9" id="KW-1185">Reference proteome</keyword>
<dbReference type="AlphaFoldDB" id="A0A2T0H1R2"/>
<dbReference type="PANTHER" id="PTHR47738">
    <property type="entry name" value="PTS SYSTEM FRUCTOSE-LIKE EIIA COMPONENT-RELATED"/>
    <property type="match status" value="1"/>
</dbReference>
<dbReference type="InterPro" id="IPR016152">
    <property type="entry name" value="PTrfase/Anion_transptr"/>
</dbReference>
<protein>
    <submittedName>
        <fullName evidence="8">PTS fructose transporter subunit IIA</fullName>
    </submittedName>
</protein>
<dbReference type="InParanoid" id="A0A2T0H1R2"/>
<proteinExistence type="predicted"/>
<dbReference type="PROSITE" id="PS51094">
    <property type="entry name" value="PTS_EIIA_TYPE_2"/>
    <property type="match status" value="1"/>
</dbReference>
<dbReference type="RefSeq" id="WP_106112179.1">
    <property type="nucleotide sequence ID" value="NZ_PVSR01000001.1"/>
</dbReference>
<comment type="caution">
    <text evidence="8">The sequence shown here is derived from an EMBL/GenBank/DDBJ whole genome shotgun (WGS) entry which is preliminary data.</text>
</comment>
<keyword evidence="6" id="KW-0598">Phosphotransferase system</keyword>
<dbReference type="STRING" id="1050202.GCA_000384035_01247"/>
<reference evidence="8 9" key="1">
    <citation type="submission" date="2018-03" db="EMBL/GenBank/DDBJ databases">
        <title>Actinopolyspora mortivallis from Sahara, screening for active biomolecules.</title>
        <authorList>
            <person name="Selama O."/>
            <person name="Wellington E.M.H."/>
            <person name="Hacene H."/>
        </authorList>
    </citation>
    <scope>NUCLEOTIDE SEQUENCE [LARGE SCALE GENOMIC DNA]</scope>
    <source>
        <strain evidence="8 9">M5A</strain>
    </source>
</reference>
<dbReference type="InterPro" id="IPR051541">
    <property type="entry name" value="PTS_SugarTrans_NitroReg"/>
</dbReference>
<accession>A0A2T0H1R2</accession>
<dbReference type="EMBL" id="PVSR01000001">
    <property type="protein sequence ID" value="PRW65318.1"/>
    <property type="molecule type" value="Genomic_DNA"/>
</dbReference>
<sequence>MNNELITADLVDLDLRVPDRHAAVRDLAERLVAAGRVTDLERFVADVAEREKQMATGMRGGIGIPHCRSAAVTAPTLAFGRCPEGVDFGAEDGPARLVFLIAAPEGGDSEHMSVLAALARRLVRAEFTRTLLEATDPSEVAEYVHQEVRP</sequence>
<dbReference type="Gene3D" id="3.40.930.10">
    <property type="entry name" value="Mannitol-specific EII, Chain A"/>
    <property type="match status" value="1"/>
</dbReference>
<dbReference type="InterPro" id="IPR002178">
    <property type="entry name" value="PTS_EIIA_type-2_dom"/>
</dbReference>
<comment type="subcellular location">
    <subcellularLocation>
        <location evidence="1">Cytoplasm</location>
    </subcellularLocation>
</comment>
<dbReference type="PANTHER" id="PTHR47738:SF2">
    <property type="entry name" value="PTS SYSTEM FRUCTOSE-LIKE EIIA COMPONENT"/>
    <property type="match status" value="1"/>
</dbReference>
<evidence type="ECO:0000256" key="2">
    <source>
        <dbReference type="ARBA" id="ARBA00022448"/>
    </source>
</evidence>
<dbReference type="GO" id="GO:0009401">
    <property type="term" value="P:phosphoenolpyruvate-dependent sugar phosphotransferase system"/>
    <property type="evidence" value="ECO:0007669"/>
    <property type="project" value="UniProtKB-KW"/>
</dbReference>
<dbReference type="GO" id="GO:0008982">
    <property type="term" value="F:protein-N(PI)-phosphohistidine-sugar phosphotransferase activity"/>
    <property type="evidence" value="ECO:0007669"/>
    <property type="project" value="InterPro"/>
</dbReference>
<keyword evidence="4" id="KW-0762">Sugar transport</keyword>
<dbReference type="Pfam" id="PF00359">
    <property type="entry name" value="PTS_EIIA_2"/>
    <property type="match status" value="1"/>
</dbReference>
<dbReference type="CDD" id="cd00211">
    <property type="entry name" value="PTS_IIA_fru"/>
    <property type="match status" value="1"/>
</dbReference>
<dbReference type="SUPFAM" id="SSF55804">
    <property type="entry name" value="Phoshotransferase/anion transport protein"/>
    <property type="match status" value="1"/>
</dbReference>
<dbReference type="InterPro" id="IPR004715">
    <property type="entry name" value="PTS_IIA_fruc"/>
</dbReference>
<keyword evidence="3" id="KW-0597">Phosphoprotein</keyword>
<dbReference type="FunFam" id="3.40.930.10:FF:000009">
    <property type="entry name" value="PTS system, fructose specific IIABC component"/>
    <property type="match status" value="1"/>
</dbReference>
<evidence type="ECO:0000256" key="3">
    <source>
        <dbReference type="ARBA" id="ARBA00022553"/>
    </source>
</evidence>
<organism evidence="8 9">
    <name type="scientific">Actinopolyspora mortivallis</name>
    <dbReference type="NCBI Taxonomy" id="33906"/>
    <lineage>
        <taxon>Bacteria</taxon>
        <taxon>Bacillati</taxon>
        <taxon>Actinomycetota</taxon>
        <taxon>Actinomycetes</taxon>
        <taxon>Actinopolysporales</taxon>
        <taxon>Actinopolysporaceae</taxon>
        <taxon>Actinopolyspora</taxon>
    </lineage>
</organism>
<gene>
    <name evidence="8" type="ORF">CEP50_02050</name>
</gene>
<evidence type="ECO:0000256" key="6">
    <source>
        <dbReference type="ARBA" id="ARBA00022683"/>
    </source>
</evidence>
<dbReference type="Proteomes" id="UP000239352">
    <property type="component" value="Unassembled WGS sequence"/>
</dbReference>
<name>A0A2T0H1R2_ACTMO</name>
<evidence type="ECO:0000313" key="9">
    <source>
        <dbReference type="Proteomes" id="UP000239352"/>
    </source>
</evidence>
<evidence type="ECO:0000256" key="4">
    <source>
        <dbReference type="ARBA" id="ARBA00022597"/>
    </source>
</evidence>
<evidence type="ECO:0000256" key="5">
    <source>
        <dbReference type="ARBA" id="ARBA00022679"/>
    </source>
</evidence>
<evidence type="ECO:0000313" key="8">
    <source>
        <dbReference type="EMBL" id="PRW65318.1"/>
    </source>
</evidence>
<evidence type="ECO:0000256" key="1">
    <source>
        <dbReference type="ARBA" id="ARBA00004496"/>
    </source>
</evidence>
<dbReference type="GO" id="GO:0016020">
    <property type="term" value="C:membrane"/>
    <property type="evidence" value="ECO:0007669"/>
    <property type="project" value="InterPro"/>
</dbReference>
<dbReference type="NCBIfam" id="TIGR00848">
    <property type="entry name" value="fruA"/>
    <property type="match status" value="1"/>
</dbReference>
<dbReference type="GO" id="GO:0005737">
    <property type="term" value="C:cytoplasm"/>
    <property type="evidence" value="ECO:0007669"/>
    <property type="project" value="UniProtKB-SubCell"/>
</dbReference>
<feature type="domain" description="PTS EIIA type-2" evidence="7">
    <location>
        <begin position="4"/>
        <end position="147"/>
    </location>
</feature>
<evidence type="ECO:0000259" key="7">
    <source>
        <dbReference type="PROSITE" id="PS51094"/>
    </source>
</evidence>
<keyword evidence="2" id="KW-0813">Transport</keyword>